<evidence type="ECO:0000313" key="2">
    <source>
        <dbReference type="Proteomes" id="UP000322873"/>
    </source>
</evidence>
<proteinExistence type="predicted"/>
<accession>A0A5M9JWE1</accession>
<organism evidence="1 2">
    <name type="scientific">Monilinia fructicola</name>
    <name type="common">Brown rot fungus</name>
    <name type="synonym">Ciboria fructicola</name>
    <dbReference type="NCBI Taxonomy" id="38448"/>
    <lineage>
        <taxon>Eukaryota</taxon>
        <taxon>Fungi</taxon>
        <taxon>Dikarya</taxon>
        <taxon>Ascomycota</taxon>
        <taxon>Pezizomycotina</taxon>
        <taxon>Leotiomycetes</taxon>
        <taxon>Helotiales</taxon>
        <taxon>Sclerotiniaceae</taxon>
        <taxon>Monilinia</taxon>
    </lineage>
</organism>
<evidence type="ECO:0000313" key="1">
    <source>
        <dbReference type="EMBL" id="KAA8573864.1"/>
    </source>
</evidence>
<sequence>MRDDLSYSSRQAISSFAQGSYSICCQWRRILISLLSIPWRDLERLLQRPIEMEDLVTPAEHYAESALQRGKWRHCRPGLGSINIKSTAF</sequence>
<reference evidence="1 2" key="1">
    <citation type="submission" date="2019-06" db="EMBL/GenBank/DDBJ databases">
        <title>Genome Sequence of the Brown Rot Fungal Pathogen Monilinia fructicola.</title>
        <authorList>
            <person name="De Miccolis Angelini R.M."/>
            <person name="Landi L."/>
            <person name="Abate D."/>
            <person name="Pollastro S."/>
            <person name="Romanazzi G."/>
            <person name="Faretra F."/>
        </authorList>
    </citation>
    <scope>NUCLEOTIDE SEQUENCE [LARGE SCALE GENOMIC DNA]</scope>
    <source>
        <strain evidence="1 2">Mfrc123</strain>
    </source>
</reference>
<keyword evidence="2" id="KW-1185">Reference proteome</keyword>
<protein>
    <submittedName>
        <fullName evidence="1">Uncharacterized protein</fullName>
    </submittedName>
</protein>
<dbReference type="AlphaFoldDB" id="A0A5M9JWE1"/>
<dbReference type="EMBL" id="VICG01000003">
    <property type="protein sequence ID" value="KAA8573864.1"/>
    <property type="molecule type" value="Genomic_DNA"/>
</dbReference>
<gene>
    <name evidence="1" type="ORF">EYC84_005417</name>
</gene>
<name>A0A5M9JWE1_MONFR</name>
<comment type="caution">
    <text evidence="1">The sequence shown here is derived from an EMBL/GenBank/DDBJ whole genome shotgun (WGS) entry which is preliminary data.</text>
</comment>
<dbReference type="Proteomes" id="UP000322873">
    <property type="component" value="Unassembled WGS sequence"/>
</dbReference>